<evidence type="ECO:0000313" key="3">
    <source>
        <dbReference type="Proteomes" id="UP000199011"/>
    </source>
</evidence>
<dbReference type="GO" id="GO:0003824">
    <property type="term" value="F:catalytic activity"/>
    <property type="evidence" value="ECO:0007669"/>
    <property type="project" value="UniProtKB-ARBA"/>
</dbReference>
<dbReference type="InterPro" id="IPR029045">
    <property type="entry name" value="ClpP/crotonase-like_dom_sf"/>
</dbReference>
<keyword evidence="3" id="KW-1185">Reference proteome</keyword>
<dbReference type="AlphaFoldDB" id="A0A1I5BKQ4"/>
<organism evidence="2 3">
    <name type="scientific">Xenorhabdus japonica</name>
    <dbReference type="NCBI Taxonomy" id="53341"/>
    <lineage>
        <taxon>Bacteria</taxon>
        <taxon>Pseudomonadati</taxon>
        <taxon>Pseudomonadota</taxon>
        <taxon>Gammaproteobacteria</taxon>
        <taxon>Enterobacterales</taxon>
        <taxon>Morganellaceae</taxon>
        <taxon>Xenorhabdus</taxon>
    </lineage>
</organism>
<protein>
    <submittedName>
        <fullName evidence="2">Carboxymethylproline synthase</fullName>
    </submittedName>
</protein>
<dbReference type="OrthoDB" id="9777711at2"/>
<evidence type="ECO:0000256" key="1">
    <source>
        <dbReference type="ARBA" id="ARBA00005254"/>
    </source>
</evidence>
<dbReference type="PANTHER" id="PTHR11941:SF54">
    <property type="entry name" value="ENOYL-COA HYDRATASE, MITOCHONDRIAL"/>
    <property type="match status" value="1"/>
</dbReference>
<dbReference type="PANTHER" id="PTHR11941">
    <property type="entry name" value="ENOYL-COA HYDRATASE-RELATED"/>
    <property type="match status" value="1"/>
</dbReference>
<dbReference type="Gene3D" id="3.90.226.10">
    <property type="entry name" value="2-enoyl-CoA Hydratase, Chain A, domain 1"/>
    <property type="match status" value="1"/>
</dbReference>
<dbReference type="RefSeq" id="WP_092519466.1">
    <property type="nucleotide sequence ID" value="NZ_CAWRAH010000049.1"/>
</dbReference>
<dbReference type="CDD" id="cd06558">
    <property type="entry name" value="crotonase-like"/>
    <property type="match status" value="1"/>
</dbReference>
<dbReference type="InterPro" id="IPR001753">
    <property type="entry name" value="Enoyl-CoA_hydra/iso"/>
</dbReference>
<comment type="similarity">
    <text evidence="1">Belongs to the enoyl-CoA hydratase/isomerase family.</text>
</comment>
<dbReference type="EMBL" id="FOVO01000020">
    <property type="protein sequence ID" value="SFN75345.1"/>
    <property type="molecule type" value="Genomic_DNA"/>
</dbReference>
<accession>A0A1I5BKQ4</accession>
<dbReference type="GO" id="GO:0006635">
    <property type="term" value="P:fatty acid beta-oxidation"/>
    <property type="evidence" value="ECO:0007669"/>
    <property type="project" value="TreeGrafter"/>
</dbReference>
<reference evidence="3" key="1">
    <citation type="submission" date="2016-10" db="EMBL/GenBank/DDBJ databases">
        <authorList>
            <person name="Varghese N."/>
            <person name="Submissions S."/>
        </authorList>
    </citation>
    <scope>NUCLEOTIDE SEQUENCE [LARGE SCALE GENOMIC DNA]</scope>
    <source>
        <strain evidence="3">DSM 16522</strain>
    </source>
</reference>
<proteinExistence type="inferred from homology"/>
<dbReference type="Proteomes" id="UP000199011">
    <property type="component" value="Unassembled WGS sequence"/>
</dbReference>
<dbReference type="SUPFAM" id="SSF52096">
    <property type="entry name" value="ClpP/crotonase"/>
    <property type="match status" value="1"/>
</dbReference>
<evidence type="ECO:0000313" key="2">
    <source>
        <dbReference type="EMBL" id="SFN75345.1"/>
    </source>
</evidence>
<gene>
    <name evidence="2" type="ORF">SAMN05421579_1207</name>
</gene>
<dbReference type="STRING" id="53341.SAMN05421579_1207"/>
<name>A0A1I5BKQ4_9GAMM</name>
<sequence length="249" mass="28305">MVIERDFNSIRVIILNHTNKHNPFSEQLENSIKKSLIKAEQDVNVEAIVVYGGKNRSFSSGGDFNEVKNLSGENVETWIDRVIDLYCAVLKVNKPTVAAVDGYAIGMGFQFSLMFDQRIMSNEAKFIMPELKHGIGCSVGAAILGFTHGHNLMRKIVFECEELSSELCVKYNIANQITNKEILLEAAIERANSLAKYPKTAYSNTKKFMNKRFIDILEENRKESKLVHKNSFSSRDSQRHFKKVLGEKY</sequence>
<dbReference type="Gene3D" id="1.20.5.1610">
    <property type="match status" value="1"/>
</dbReference>
<dbReference type="Pfam" id="PF00378">
    <property type="entry name" value="ECH_1"/>
    <property type="match status" value="1"/>
</dbReference>